<dbReference type="EMBL" id="LXQA010125367">
    <property type="protein sequence ID" value="MCI21526.1"/>
    <property type="molecule type" value="Genomic_DNA"/>
</dbReference>
<dbReference type="AlphaFoldDB" id="A0A392QDD3"/>
<comment type="caution">
    <text evidence="1">The sequence shown here is derived from an EMBL/GenBank/DDBJ whole genome shotgun (WGS) entry which is preliminary data.</text>
</comment>
<sequence length="137" mass="15102">MFDSNPIATPMMSSCKLSSDNMNDATLYRSVVGSLQYATISRPKISFAVNKVCQFMSAPLESHWVAVKRILRYLKGTSHLGLKLFPTKINHPLSLKVFCDADWASDPDDRRSTSGAAIFFGPDCSLASGPVYHRELG</sequence>
<dbReference type="PANTHER" id="PTHR11439">
    <property type="entry name" value="GAG-POL-RELATED RETROTRANSPOSON"/>
    <property type="match status" value="1"/>
</dbReference>
<evidence type="ECO:0000313" key="2">
    <source>
        <dbReference type="Proteomes" id="UP000265520"/>
    </source>
</evidence>
<keyword evidence="2" id="KW-1185">Reference proteome</keyword>
<name>A0A392QDD3_9FABA</name>
<reference evidence="1 2" key="1">
    <citation type="journal article" date="2018" name="Front. Plant Sci.">
        <title>Red Clover (Trifolium pratense) and Zigzag Clover (T. medium) - A Picture of Genomic Similarities and Differences.</title>
        <authorList>
            <person name="Dluhosova J."/>
            <person name="Istvanek J."/>
            <person name="Nedelnik J."/>
            <person name="Repkova J."/>
        </authorList>
    </citation>
    <scope>NUCLEOTIDE SEQUENCE [LARGE SCALE GENOMIC DNA]</scope>
    <source>
        <strain evidence="2">cv. 10/8</strain>
        <tissue evidence="1">Leaf</tissue>
    </source>
</reference>
<proteinExistence type="predicted"/>
<accession>A0A392QDD3</accession>
<evidence type="ECO:0000313" key="1">
    <source>
        <dbReference type="EMBL" id="MCI21526.1"/>
    </source>
</evidence>
<dbReference type="Proteomes" id="UP000265520">
    <property type="component" value="Unassembled WGS sequence"/>
</dbReference>
<organism evidence="1 2">
    <name type="scientific">Trifolium medium</name>
    <dbReference type="NCBI Taxonomy" id="97028"/>
    <lineage>
        <taxon>Eukaryota</taxon>
        <taxon>Viridiplantae</taxon>
        <taxon>Streptophyta</taxon>
        <taxon>Embryophyta</taxon>
        <taxon>Tracheophyta</taxon>
        <taxon>Spermatophyta</taxon>
        <taxon>Magnoliopsida</taxon>
        <taxon>eudicotyledons</taxon>
        <taxon>Gunneridae</taxon>
        <taxon>Pentapetalae</taxon>
        <taxon>rosids</taxon>
        <taxon>fabids</taxon>
        <taxon>Fabales</taxon>
        <taxon>Fabaceae</taxon>
        <taxon>Papilionoideae</taxon>
        <taxon>50 kb inversion clade</taxon>
        <taxon>NPAAA clade</taxon>
        <taxon>Hologalegina</taxon>
        <taxon>IRL clade</taxon>
        <taxon>Trifolieae</taxon>
        <taxon>Trifolium</taxon>
    </lineage>
</organism>
<protein>
    <submittedName>
        <fullName evidence="1">Retrovirus-related pol polyprotein from transposon TNT 1-94</fullName>
    </submittedName>
</protein>
<dbReference type="PANTHER" id="PTHR11439:SF455">
    <property type="entry name" value="RLK (RECEPTOR-LIKE PROTEIN KINASE) 8, PUTATIVE-RELATED"/>
    <property type="match status" value="1"/>
</dbReference>